<evidence type="ECO:0000313" key="6">
    <source>
        <dbReference type="EMBL" id="SFP76049.1"/>
    </source>
</evidence>
<dbReference type="AlphaFoldDB" id="A0A1I5SZ55"/>
<evidence type="ECO:0000256" key="1">
    <source>
        <dbReference type="ARBA" id="ARBA00022603"/>
    </source>
</evidence>
<dbReference type="SUPFAM" id="SSF53335">
    <property type="entry name" value="S-adenosyl-L-methionine-dependent methyltransferases"/>
    <property type="match status" value="1"/>
</dbReference>
<dbReference type="RefSeq" id="WP_079990162.1">
    <property type="nucleotide sequence ID" value="NZ_FOXI01000007.1"/>
</dbReference>
<gene>
    <name evidence="6" type="ORF">SAMN05216277_10785</name>
</gene>
<dbReference type="GO" id="GO:0032259">
    <property type="term" value="P:methylation"/>
    <property type="evidence" value="ECO:0007669"/>
    <property type="project" value="UniProtKB-KW"/>
</dbReference>
<keyword evidence="7" id="KW-1185">Reference proteome</keyword>
<dbReference type="EMBL" id="FOXI01000007">
    <property type="protein sequence ID" value="SFP76049.1"/>
    <property type="molecule type" value="Genomic_DNA"/>
</dbReference>
<proteinExistence type="predicted"/>
<keyword evidence="2 6" id="KW-0808">Transferase</keyword>
<evidence type="ECO:0000256" key="4">
    <source>
        <dbReference type="SAM" id="MobiDB-lite"/>
    </source>
</evidence>
<dbReference type="PANTHER" id="PTHR43464:SF19">
    <property type="entry name" value="UBIQUINONE BIOSYNTHESIS O-METHYLTRANSFERASE, MITOCHONDRIAL"/>
    <property type="match status" value="1"/>
</dbReference>
<reference evidence="7" key="1">
    <citation type="submission" date="2016-10" db="EMBL/GenBank/DDBJ databases">
        <authorList>
            <person name="Varghese N."/>
            <person name="Submissions S."/>
        </authorList>
    </citation>
    <scope>NUCLEOTIDE SEQUENCE [LARGE SCALE GENOMIC DNA]</scope>
    <source>
        <strain evidence="7">CGMCC 1.10329</strain>
    </source>
</reference>
<feature type="region of interest" description="Disordered" evidence="4">
    <location>
        <begin position="227"/>
        <end position="250"/>
    </location>
</feature>
<sequence>MVTDRSDHPTPAELYDCRFQDDPRDDVSFYRDLAVDAGGAVLELACGTGRVHLPLLDAGVDATGIDLDTGRLARLRERATARGLDADVREADMLDFEPRRAYDLVLCPFNTVQHARSVDDQRTLLAQVHDALAPGGQFVFDTFVPSFDVICETDGEWQEEPVQYGGRTYTHRSRSRVVDSVEQQFEVETETEAPHGAVVHESSYRLSMLPKQQVELLARDSPFDSWSVESGFDGGDPDPAASVRPGRSRS</sequence>
<keyword evidence="1 6" id="KW-0489">Methyltransferase</keyword>
<evidence type="ECO:0000256" key="3">
    <source>
        <dbReference type="ARBA" id="ARBA00022691"/>
    </source>
</evidence>
<name>A0A1I5SZ55_9EURY</name>
<accession>A0A1I5SZ55</accession>
<dbReference type="GO" id="GO:0008168">
    <property type="term" value="F:methyltransferase activity"/>
    <property type="evidence" value="ECO:0007669"/>
    <property type="project" value="UniProtKB-KW"/>
</dbReference>
<dbReference type="OrthoDB" id="147504at2157"/>
<feature type="domain" description="Methyltransferase" evidence="5">
    <location>
        <begin position="41"/>
        <end position="136"/>
    </location>
</feature>
<dbReference type="Proteomes" id="UP000183769">
    <property type="component" value="Unassembled WGS sequence"/>
</dbReference>
<protein>
    <submittedName>
        <fullName evidence="6">Methyltransferase domain-containing protein</fullName>
    </submittedName>
</protein>
<evidence type="ECO:0000313" key="7">
    <source>
        <dbReference type="Proteomes" id="UP000183769"/>
    </source>
</evidence>
<organism evidence="6 7">
    <name type="scientific">Halolamina pelagica</name>
    <dbReference type="NCBI Taxonomy" id="699431"/>
    <lineage>
        <taxon>Archaea</taxon>
        <taxon>Methanobacteriati</taxon>
        <taxon>Methanobacteriota</taxon>
        <taxon>Stenosarchaea group</taxon>
        <taxon>Halobacteria</taxon>
        <taxon>Halobacteriales</taxon>
        <taxon>Haloferacaceae</taxon>
    </lineage>
</organism>
<dbReference type="PANTHER" id="PTHR43464">
    <property type="entry name" value="METHYLTRANSFERASE"/>
    <property type="match status" value="1"/>
</dbReference>
<evidence type="ECO:0000259" key="5">
    <source>
        <dbReference type="Pfam" id="PF13649"/>
    </source>
</evidence>
<evidence type="ECO:0000256" key="2">
    <source>
        <dbReference type="ARBA" id="ARBA00022679"/>
    </source>
</evidence>
<keyword evidence="3" id="KW-0949">S-adenosyl-L-methionine</keyword>
<dbReference type="InterPro" id="IPR041698">
    <property type="entry name" value="Methyltransf_25"/>
</dbReference>
<dbReference type="CDD" id="cd02440">
    <property type="entry name" value="AdoMet_MTases"/>
    <property type="match status" value="1"/>
</dbReference>
<dbReference type="Gene3D" id="3.40.50.150">
    <property type="entry name" value="Vaccinia Virus protein VP39"/>
    <property type="match status" value="1"/>
</dbReference>
<dbReference type="Pfam" id="PF13649">
    <property type="entry name" value="Methyltransf_25"/>
    <property type="match status" value="1"/>
</dbReference>
<dbReference type="InterPro" id="IPR029063">
    <property type="entry name" value="SAM-dependent_MTases_sf"/>
</dbReference>